<feature type="region of interest" description="Disordered" evidence="1">
    <location>
        <begin position="216"/>
        <end position="244"/>
    </location>
</feature>
<dbReference type="RefSeq" id="WP_330134177.1">
    <property type="nucleotide sequence ID" value="NZ_JAUTXY010000006.1"/>
</dbReference>
<evidence type="ECO:0000313" key="3">
    <source>
        <dbReference type="Proteomes" id="UP001336020"/>
    </source>
</evidence>
<feature type="compositionally biased region" description="Basic and acidic residues" evidence="1">
    <location>
        <begin position="229"/>
        <end position="244"/>
    </location>
</feature>
<name>A0ABU7LCB1_9NOCA</name>
<keyword evidence="3" id="KW-1185">Reference proteome</keyword>
<accession>A0ABU7LCB1</accession>
<sequence length="302" mass="31915">MTEIQPLTENDIVQAGDSFAATPASNSAVAQLMQHAQAMSAAKQLADAICGTDMVPARFKGKPGDGAAAILYGAEIGLTPIQSMQQIFTVHGSPAIFARTMVAILKSHGYRIWTVDSTDDSVTVSGDDPRTGVAETSTWDIARATKAGYTSNKKYDTDPQAMLYAKAAAEVCRKLAPEVLLGMAHSVEDLELEQPVRVISEQVRPPRRGVAGLKAALAPAPTPEPVQDEPDKKTAEPEKATRDQQVRIAELLDAEGVKTKAAKLDYLQGQFGAGIKSAADVTAEQAGQLIAFLESPDGDDAA</sequence>
<protein>
    <recommendedName>
        <fullName evidence="4">RecT-like ssDNA binding protein</fullName>
    </recommendedName>
</protein>
<evidence type="ECO:0008006" key="4">
    <source>
        <dbReference type="Google" id="ProtNLM"/>
    </source>
</evidence>
<proteinExistence type="predicted"/>
<organism evidence="2 3">
    <name type="scientific">Rhodococcus artemisiae</name>
    <dbReference type="NCBI Taxonomy" id="714159"/>
    <lineage>
        <taxon>Bacteria</taxon>
        <taxon>Bacillati</taxon>
        <taxon>Actinomycetota</taxon>
        <taxon>Actinomycetes</taxon>
        <taxon>Mycobacteriales</taxon>
        <taxon>Nocardiaceae</taxon>
        <taxon>Rhodococcus</taxon>
    </lineage>
</organism>
<comment type="caution">
    <text evidence="2">The sequence shown here is derived from an EMBL/GenBank/DDBJ whole genome shotgun (WGS) entry which is preliminary data.</text>
</comment>
<reference evidence="2 3" key="1">
    <citation type="submission" date="2023-07" db="EMBL/GenBank/DDBJ databases">
        <authorList>
            <person name="Girao M."/>
            <person name="Carvalho M.F."/>
        </authorList>
    </citation>
    <scope>NUCLEOTIDE SEQUENCE [LARGE SCALE GENOMIC DNA]</scope>
    <source>
        <strain evidence="2 3">YIM65754</strain>
    </source>
</reference>
<gene>
    <name evidence="2" type="ORF">Q7514_15620</name>
</gene>
<evidence type="ECO:0000313" key="2">
    <source>
        <dbReference type="EMBL" id="MEE2058949.1"/>
    </source>
</evidence>
<dbReference type="EMBL" id="JAUTXY010000006">
    <property type="protein sequence ID" value="MEE2058949.1"/>
    <property type="molecule type" value="Genomic_DNA"/>
</dbReference>
<dbReference type="Proteomes" id="UP001336020">
    <property type="component" value="Unassembled WGS sequence"/>
</dbReference>
<evidence type="ECO:0000256" key="1">
    <source>
        <dbReference type="SAM" id="MobiDB-lite"/>
    </source>
</evidence>